<dbReference type="Gene3D" id="3.30.1360.100">
    <property type="entry name" value="General secretion pathway protein M, EpsM"/>
    <property type="match status" value="1"/>
</dbReference>
<dbReference type="GO" id="GO:0015628">
    <property type="term" value="P:protein secretion by the type II secretion system"/>
    <property type="evidence" value="ECO:0007669"/>
    <property type="project" value="InterPro"/>
</dbReference>
<dbReference type="GO" id="GO:0015627">
    <property type="term" value="C:type II protein secretion system complex"/>
    <property type="evidence" value="ECO:0007669"/>
    <property type="project" value="InterPro"/>
</dbReference>
<accession>A0A9J6QND4</accession>
<evidence type="ECO:0000256" key="5">
    <source>
        <dbReference type="ARBA" id="ARBA00022519"/>
    </source>
</evidence>
<evidence type="ECO:0000256" key="8">
    <source>
        <dbReference type="ARBA" id="ARBA00022989"/>
    </source>
</evidence>
<keyword evidence="6" id="KW-0812">Transmembrane</keyword>
<sequence length="376" mass="41760">MKQVIFVRPDTREDAKVWWCESGSQQVMILDGHQALSALAEHPLAARVCLLLPASEMIFRHFTLAKKSQATPFSWMAEETLIGDVDDLHWTVLHKAGCEVDAVAIDSARLQQWLARFNAAGLTVTQILPDAWLLPGEPDSSTLVAVEDQVWLRGPEVGACNVDAAMLPLLLANDAGTVCCYGDAPDGVTCTETLPWQHPLTLIQPRWKSVRVNLLHGDFSARANGGAAKTLRRATAAMALLCVGLLTGPRVATAWMLVQEQNQMQQAIVQIYQHHFPSLRQQSNIKYHFGQNLKKQRKGLFQQIDELEAIRRSVPGIEIERVEYDGTQNSLILSVKTQDQPQLQQFVQQANSRFAFVLQPVSTAAPYTAMVTGKYK</sequence>
<comment type="function">
    <text evidence="10">Inner membrane component of the type II secretion system required for the energy-dependent secretion of extracellular factors such as proteases and toxins from the periplasm.</text>
</comment>
<feature type="domain" description="GspL periplasmic" evidence="12">
    <location>
        <begin position="233"/>
        <end position="360"/>
    </location>
</feature>
<dbReference type="EMBL" id="JAMGZJ010000078">
    <property type="protein sequence ID" value="MCU6670866.1"/>
    <property type="molecule type" value="Genomic_DNA"/>
</dbReference>
<feature type="domain" description="GspL cytoplasmic actin-ATPase-like" evidence="11">
    <location>
        <begin position="6"/>
        <end position="221"/>
    </location>
</feature>
<dbReference type="Proteomes" id="UP001061282">
    <property type="component" value="Unassembled WGS sequence"/>
</dbReference>
<dbReference type="InterPro" id="IPR025691">
    <property type="entry name" value="GspL_pp_dom"/>
</dbReference>
<dbReference type="Gene3D" id="3.30.420.380">
    <property type="match status" value="1"/>
</dbReference>
<dbReference type="NCBIfam" id="TIGR01709">
    <property type="entry name" value="typeII_sec_gspL"/>
    <property type="match status" value="1"/>
</dbReference>
<reference evidence="13" key="1">
    <citation type="submission" date="2022-05" db="EMBL/GenBank/DDBJ databases">
        <title>Description of a novel species of Leclercia; Leclercia tamurae and the Proposal for a Novel Genus Silvania gen. nov. Containing Two Novel Species Silvania hatchlandensis sp. nov. and Silvania confinis sp. nov. Isolated from the Rhizosphere of Oak.</title>
        <authorList>
            <person name="Maddock D.W."/>
            <person name="Brady C.L."/>
            <person name="Denman S."/>
            <person name="Arnold D."/>
        </authorList>
    </citation>
    <scope>NUCLEOTIDE SEQUENCE</scope>
    <source>
        <strain evidence="13">H4N4</strain>
    </source>
</reference>
<evidence type="ECO:0000313" key="13">
    <source>
        <dbReference type="EMBL" id="MCU6670866.1"/>
    </source>
</evidence>
<dbReference type="CDD" id="cd24017">
    <property type="entry name" value="ASKHA_T2SSL_N"/>
    <property type="match status" value="1"/>
</dbReference>
<evidence type="ECO:0000256" key="3">
    <source>
        <dbReference type="ARBA" id="ARBA00022448"/>
    </source>
</evidence>
<dbReference type="RefSeq" id="WP_271269381.1">
    <property type="nucleotide sequence ID" value="NZ_JAMGZJ010000078.1"/>
</dbReference>
<keyword evidence="8" id="KW-1133">Transmembrane helix</keyword>
<comment type="caution">
    <text evidence="13">The sequence shown here is derived from an EMBL/GenBank/DDBJ whole genome shotgun (WGS) entry which is preliminary data.</text>
</comment>
<dbReference type="InterPro" id="IPR007812">
    <property type="entry name" value="T2SS_protein-GspL"/>
</dbReference>
<evidence type="ECO:0000259" key="12">
    <source>
        <dbReference type="Pfam" id="PF12693"/>
    </source>
</evidence>
<keyword evidence="3 10" id="KW-0813">Transport</keyword>
<organism evidence="13 14">
    <name type="scientific">Silvania confinis</name>
    <dbReference type="NCBI Taxonomy" id="2926470"/>
    <lineage>
        <taxon>Bacteria</taxon>
        <taxon>Pseudomonadati</taxon>
        <taxon>Pseudomonadota</taxon>
        <taxon>Gammaproteobacteria</taxon>
        <taxon>Enterobacterales</taxon>
        <taxon>Enterobacteriaceae</taxon>
        <taxon>Silvania</taxon>
    </lineage>
</organism>
<evidence type="ECO:0000256" key="10">
    <source>
        <dbReference type="PIRNR" id="PIRNR015761"/>
    </source>
</evidence>
<dbReference type="GO" id="GO:0009276">
    <property type="term" value="C:Gram-negative-bacterium-type cell wall"/>
    <property type="evidence" value="ECO:0007669"/>
    <property type="project" value="InterPro"/>
</dbReference>
<name>A0A9J6QND4_9ENTR</name>
<evidence type="ECO:0000256" key="9">
    <source>
        <dbReference type="ARBA" id="ARBA00023136"/>
    </source>
</evidence>
<keyword evidence="9" id="KW-0472">Membrane</keyword>
<dbReference type="GO" id="GO:0005886">
    <property type="term" value="C:plasma membrane"/>
    <property type="evidence" value="ECO:0007669"/>
    <property type="project" value="UniProtKB-SubCell"/>
</dbReference>
<evidence type="ECO:0000256" key="6">
    <source>
        <dbReference type="ARBA" id="ARBA00022692"/>
    </source>
</evidence>
<evidence type="ECO:0000256" key="7">
    <source>
        <dbReference type="ARBA" id="ARBA00022927"/>
    </source>
</evidence>
<dbReference type="InterPro" id="IPR043129">
    <property type="entry name" value="ATPase_NBD"/>
</dbReference>
<evidence type="ECO:0000256" key="1">
    <source>
        <dbReference type="ARBA" id="ARBA00004377"/>
    </source>
</evidence>
<comment type="subcellular location">
    <subcellularLocation>
        <location evidence="1">Cell inner membrane</location>
        <topology evidence="1">Single-pass membrane protein</topology>
    </subcellularLocation>
</comment>
<keyword evidence="7 10" id="KW-0653">Protein transport</keyword>
<proteinExistence type="inferred from homology"/>
<protein>
    <recommendedName>
        <fullName evidence="10">Type II secretion system protein L</fullName>
        <shortName evidence="10">T2SS protein L</shortName>
    </recommendedName>
</protein>
<evidence type="ECO:0000259" key="11">
    <source>
        <dbReference type="Pfam" id="PF05134"/>
    </source>
</evidence>
<evidence type="ECO:0000313" key="14">
    <source>
        <dbReference type="Proteomes" id="UP001061282"/>
    </source>
</evidence>
<comment type="similarity">
    <text evidence="2 10">Belongs to the GSP L family.</text>
</comment>
<keyword evidence="4" id="KW-1003">Cell membrane</keyword>
<evidence type="ECO:0000256" key="2">
    <source>
        <dbReference type="ARBA" id="ARBA00005318"/>
    </source>
</evidence>
<dbReference type="Pfam" id="PF12693">
    <property type="entry name" value="GspL_C"/>
    <property type="match status" value="1"/>
</dbReference>
<evidence type="ECO:0000256" key="4">
    <source>
        <dbReference type="ARBA" id="ARBA00022475"/>
    </source>
</evidence>
<dbReference type="InterPro" id="IPR024230">
    <property type="entry name" value="GspL_cyto_dom"/>
</dbReference>
<gene>
    <name evidence="13" type="primary">gspL</name>
    <name evidence="13" type="ORF">M8013_19235</name>
</gene>
<dbReference type="PIRSF" id="PIRSF015761">
    <property type="entry name" value="Protein_L"/>
    <property type="match status" value="1"/>
</dbReference>
<dbReference type="Gene3D" id="3.30.420.370">
    <property type="match status" value="1"/>
</dbReference>
<keyword evidence="5" id="KW-0997">Cell inner membrane</keyword>
<keyword evidence="14" id="KW-1185">Reference proteome</keyword>
<dbReference type="SUPFAM" id="SSF53067">
    <property type="entry name" value="Actin-like ATPase domain"/>
    <property type="match status" value="1"/>
</dbReference>
<dbReference type="Pfam" id="PF05134">
    <property type="entry name" value="T2SSL"/>
    <property type="match status" value="1"/>
</dbReference>
<dbReference type="AlphaFoldDB" id="A0A9J6QND4"/>